<dbReference type="Proteomes" id="UP000799118">
    <property type="component" value="Unassembled WGS sequence"/>
</dbReference>
<organism evidence="1 2">
    <name type="scientific">Gymnopus androsaceus JB14</name>
    <dbReference type="NCBI Taxonomy" id="1447944"/>
    <lineage>
        <taxon>Eukaryota</taxon>
        <taxon>Fungi</taxon>
        <taxon>Dikarya</taxon>
        <taxon>Basidiomycota</taxon>
        <taxon>Agaricomycotina</taxon>
        <taxon>Agaricomycetes</taxon>
        <taxon>Agaricomycetidae</taxon>
        <taxon>Agaricales</taxon>
        <taxon>Marasmiineae</taxon>
        <taxon>Omphalotaceae</taxon>
        <taxon>Gymnopus</taxon>
    </lineage>
</organism>
<sequence length="91" mass="10337">MDEELLQLRAKLDLFKTKVKELEASLGIDERMPDNDDVAGIISDLNDIVKKCEDGLRELDTLFTMIRLTKESLDRKVSAMLSGHEAMDEEP</sequence>
<keyword evidence="2" id="KW-1185">Reference proteome</keyword>
<evidence type="ECO:0000313" key="1">
    <source>
        <dbReference type="EMBL" id="KAE9384444.1"/>
    </source>
</evidence>
<accession>A0A6A4GG84</accession>
<protein>
    <submittedName>
        <fullName evidence="1">Uncharacterized protein</fullName>
    </submittedName>
</protein>
<reference evidence="1" key="1">
    <citation type="journal article" date="2019" name="Environ. Microbiol.">
        <title>Fungal ecological strategies reflected in gene transcription - a case study of two litter decomposers.</title>
        <authorList>
            <person name="Barbi F."/>
            <person name="Kohler A."/>
            <person name="Barry K."/>
            <person name="Baskaran P."/>
            <person name="Daum C."/>
            <person name="Fauchery L."/>
            <person name="Ihrmark K."/>
            <person name="Kuo A."/>
            <person name="LaButti K."/>
            <person name="Lipzen A."/>
            <person name="Morin E."/>
            <person name="Grigoriev I.V."/>
            <person name="Henrissat B."/>
            <person name="Lindahl B."/>
            <person name="Martin F."/>
        </authorList>
    </citation>
    <scope>NUCLEOTIDE SEQUENCE</scope>
    <source>
        <strain evidence="1">JB14</strain>
    </source>
</reference>
<name>A0A6A4GG84_9AGAR</name>
<dbReference type="EMBL" id="ML770145">
    <property type="protein sequence ID" value="KAE9384444.1"/>
    <property type="molecule type" value="Genomic_DNA"/>
</dbReference>
<gene>
    <name evidence="1" type="ORF">BT96DRAFT_1008077</name>
</gene>
<dbReference type="AlphaFoldDB" id="A0A6A4GG84"/>
<evidence type="ECO:0000313" key="2">
    <source>
        <dbReference type="Proteomes" id="UP000799118"/>
    </source>
</evidence>
<proteinExistence type="predicted"/>